<dbReference type="Pfam" id="PF09581">
    <property type="entry name" value="Spore_III_AF"/>
    <property type="match status" value="1"/>
</dbReference>
<reference evidence="2" key="1">
    <citation type="submission" date="2019-08" db="EMBL/GenBank/DDBJ databases">
        <authorList>
            <person name="Kucharzyk K."/>
            <person name="Murdoch R.W."/>
            <person name="Higgins S."/>
            <person name="Loffler F."/>
        </authorList>
    </citation>
    <scope>NUCLEOTIDE SEQUENCE</scope>
</reference>
<sequence>MVAFIAAWVKDIILVVLFAAFMELLLPSSSMQRFIRVIMGLFIMLTILNPALDVIHNHIASGQELSAVTTTLNNSVNSGNVITSMSDERDKLSYELYKKELAKQIRAIVVTVDGVADAKVAVDVNNAADGKMAGSIKNITVYAKPGIAAIGQKISPIPKVNAGDNAVTNEAQELRPQIVSKIKHSIAELYQLSQSQIDVQLLY</sequence>
<evidence type="ECO:0000313" key="2">
    <source>
        <dbReference type="EMBL" id="MPM58365.1"/>
    </source>
</evidence>
<feature type="transmembrane region" description="Helical" evidence="1">
    <location>
        <begin position="33"/>
        <end position="52"/>
    </location>
</feature>
<gene>
    <name evidence="2" type="ORF">SDC9_105196</name>
</gene>
<dbReference type="NCBIfam" id="TIGR02896">
    <property type="entry name" value="spore_III_AF"/>
    <property type="match status" value="1"/>
</dbReference>
<feature type="transmembrane region" description="Helical" evidence="1">
    <location>
        <begin position="6"/>
        <end position="26"/>
    </location>
</feature>
<keyword evidence="1" id="KW-1133">Transmembrane helix</keyword>
<name>A0A645AYP3_9ZZZZ</name>
<accession>A0A645AYP3</accession>
<dbReference type="EMBL" id="VSSQ01016727">
    <property type="protein sequence ID" value="MPM58365.1"/>
    <property type="molecule type" value="Genomic_DNA"/>
</dbReference>
<dbReference type="AlphaFoldDB" id="A0A645AYP3"/>
<proteinExistence type="predicted"/>
<protein>
    <recommendedName>
        <fullName evidence="3">Stage III sporulation protein AF</fullName>
    </recommendedName>
</protein>
<dbReference type="InterPro" id="IPR014245">
    <property type="entry name" value="Spore_III_AF"/>
</dbReference>
<keyword evidence="1" id="KW-0812">Transmembrane</keyword>
<organism evidence="2">
    <name type="scientific">bioreactor metagenome</name>
    <dbReference type="NCBI Taxonomy" id="1076179"/>
    <lineage>
        <taxon>unclassified sequences</taxon>
        <taxon>metagenomes</taxon>
        <taxon>ecological metagenomes</taxon>
    </lineage>
</organism>
<comment type="caution">
    <text evidence="2">The sequence shown here is derived from an EMBL/GenBank/DDBJ whole genome shotgun (WGS) entry which is preliminary data.</text>
</comment>
<keyword evidence="1" id="KW-0472">Membrane</keyword>
<evidence type="ECO:0008006" key="3">
    <source>
        <dbReference type="Google" id="ProtNLM"/>
    </source>
</evidence>
<evidence type="ECO:0000256" key="1">
    <source>
        <dbReference type="SAM" id="Phobius"/>
    </source>
</evidence>